<dbReference type="InterPro" id="IPR002711">
    <property type="entry name" value="HNH"/>
</dbReference>
<feature type="domain" description="HNH nuclease" evidence="1">
    <location>
        <begin position="25"/>
        <end position="76"/>
    </location>
</feature>
<dbReference type="GO" id="GO:0004519">
    <property type="term" value="F:endonuclease activity"/>
    <property type="evidence" value="ECO:0007669"/>
    <property type="project" value="InterPro"/>
</dbReference>
<dbReference type="Gene3D" id="1.10.30.50">
    <property type="match status" value="1"/>
</dbReference>
<protein>
    <recommendedName>
        <fullName evidence="1">HNH nuclease domain-containing protein</fullName>
    </recommendedName>
</protein>
<dbReference type="SMART" id="SM00507">
    <property type="entry name" value="HNHc"/>
    <property type="match status" value="1"/>
</dbReference>
<dbReference type="GO" id="GO:0003676">
    <property type="term" value="F:nucleic acid binding"/>
    <property type="evidence" value="ECO:0007669"/>
    <property type="project" value="InterPro"/>
</dbReference>
<gene>
    <name evidence="2" type="ORF">S01H4_16582</name>
</gene>
<sequence length="85" mass="9894">MKRTRIKPISAKEKARRKKWNELVLYLIQYRARGKCESCKKSPDFRGLQGHHIIKRSQGGEDEETNAIVLCGKCHAKAHYILEKD</sequence>
<proteinExistence type="predicted"/>
<dbReference type="CDD" id="cd00085">
    <property type="entry name" value="HNHc"/>
    <property type="match status" value="1"/>
</dbReference>
<name>X0ZBK7_9ZZZZ</name>
<dbReference type="GO" id="GO:0008270">
    <property type="term" value="F:zinc ion binding"/>
    <property type="evidence" value="ECO:0007669"/>
    <property type="project" value="InterPro"/>
</dbReference>
<comment type="caution">
    <text evidence="2">The sequence shown here is derived from an EMBL/GenBank/DDBJ whole genome shotgun (WGS) entry which is preliminary data.</text>
</comment>
<reference evidence="2" key="1">
    <citation type="journal article" date="2014" name="Front. Microbiol.">
        <title>High frequency of phylogenetically diverse reductive dehalogenase-homologous genes in deep subseafloor sedimentary metagenomes.</title>
        <authorList>
            <person name="Kawai M."/>
            <person name="Futagami T."/>
            <person name="Toyoda A."/>
            <person name="Takaki Y."/>
            <person name="Nishi S."/>
            <person name="Hori S."/>
            <person name="Arai W."/>
            <person name="Tsubouchi T."/>
            <person name="Morono Y."/>
            <person name="Uchiyama I."/>
            <person name="Ito T."/>
            <person name="Fujiyama A."/>
            <person name="Inagaki F."/>
            <person name="Takami H."/>
        </authorList>
    </citation>
    <scope>NUCLEOTIDE SEQUENCE</scope>
    <source>
        <strain evidence="2">Expedition CK06-06</strain>
    </source>
</reference>
<evidence type="ECO:0000313" key="2">
    <source>
        <dbReference type="EMBL" id="GAG55627.1"/>
    </source>
</evidence>
<dbReference type="EMBL" id="BART01007277">
    <property type="protein sequence ID" value="GAG55627.1"/>
    <property type="molecule type" value="Genomic_DNA"/>
</dbReference>
<accession>X0ZBK7</accession>
<organism evidence="2">
    <name type="scientific">marine sediment metagenome</name>
    <dbReference type="NCBI Taxonomy" id="412755"/>
    <lineage>
        <taxon>unclassified sequences</taxon>
        <taxon>metagenomes</taxon>
        <taxon>ecological metagenomes</taxon>
    </lineage>
</organism>
<dbReference type="InterPro" id="IPR003615">
    <property type="entry name" value="HNH_nuc"/>
</dbReference>
<dbReference type="Pfam" id="PF01844">
    <property type="entry name" value="HNH"/>
    <property type="match status" value="1"/>
</dbReference>
<dbReference type="AlphaFoldDB" id="X0ZBK7"/>
<evidence type="ECO:0000259" key="1">
    <source>
        <dbReference type="SMART" id="SM00507"/>
    </source>
</evidence>